<gene>
    <name evidence="1" type="ORF">A673_04857</name>
</gene>
<evidence type="ECO:0000313" key="1">
    <source>
        <dbReference type="EMBL" id="EPI63060.1"/>
    </source>
</evidence>
<sequence length="60" mass="6812">MRINGCLNRQGRRKTSKYVRPCSRFPHRAVRLHEVTLIDISLNSGSTFPGKKHIAGHLSL</sequence>
<proteinExistence type="predicted"/>
<accession>A0A656I9P1</accession>
<dbReference type="AlphaFoldDB" id="A0A656I9P1"/>
<comment type="caution">
    <text evidence="1">The sequence shown here is derived from an EMBL/GenBank/DDBJ whole genome shotgun (WGS) entry which is preliminary data.</text>
</comment>
<dbReference type="EMBL" id="ATFT01000162">
    <property type="protein sequence ID" value="EPI63060.1"/>
    <property type="molecule type" value="Genomic_DNA"/>
</dbReference>
<reference evidence="1 2" key="1">
    <citation type="submission" date="2013-04" db="EMBL/GenBank/DDBJ databases">
        <authorList>
            <person name="McClelland M."/>
            <person name="Porwollik S."/>
            <person name="Desai P."/>
            <person name="Cheng P."/>
            <person name="Wollam A."/>
            <person name="Pepin K."/>
            <person name="Palsikar V.B."/>
            <person name="Fulton L."/>
            <person name="Fulton R."/>
            <person name="Delehaunty K."/>
            <person name="Fronick C."/>
            <person name="Godfrey J."/>
            <person name="Waligorski J."/>
            <person name="Appelbaum E."/>
            <person name="Tomlinson C."/>
            <person name="Warren W."/>
            <person name="Sodergren E."/>
            <person name="Weinstock G."/>
            <person name="Wilson R.K."/>
        </authorList>
    </citation>
    <scope>NUCLEOTIDE SEQUENCE [LARGE SCALE GENOMIC DNA]</scope>
    <source>
        <strain evidence="1 2">2009K0958</strain>
    </source>
</reference>
<name>A0A656I9P1_SALE2</name>
<evidence type="ECO:0000313" key="2">
    <source>
        <dbReference type="Proteomes" id="UP000014535"/>
    </source>
</evidence>
<protein>
    <submittedName>
        <fullName evidence="1">Uncharacterized protein</fullName>
    </submittedName>
</protein>
<organism evidence="1 2">
    <name type="scientific">Salmonella enteritidis (strain 2009K0958)</name>
    <dbReference type="NCBI Taxonomy" id="1192586"/>
    <lineage>
        <taxon>Bacteria</taxon>
        <taxon>Pseudomonadati</taxon>
        <taxon>Pseudomonadota</taxon>
        <taxon>Gammaproteobacteria</taxon>
        <taxon>Enterobacterales</taxon>
        <taxon>Enterobacteriaceae</taxon>
        <taxon>Salmonella</taxon>
    </lineage>
</organism>
<dbReference type="Proteomes" id="UP000014535">
    <property type="component" value="Unassembled WGS sequence"/>
</dbReference>